<name>A0ABN3THB4_9ACTN</name>
<proteinExistence type="predicted"/>
<gene>
    <name evidence="2" type="ORF">GCM10010310_76540</name>
</gene>
<accession>A0ABN3THB4</accession>
<feature type="region of interest" description="Disordered" evidence="1">
    <location>
        <begin position="1"/>
        <end position="75"/>
    </location>
</feature>
<protein>
    <submittedName>
        <fullName evidence="2">Uncharacterized protein</fullName>
    </submittedName>
</protein>
<reference evidence="2 3" key="1">
    <citation type="journal article" date="2019" name="Int. J. Syst. Evol. Microbiol.">
        <title>The Global Catalogue of Microorganisms (GCM) 10K type strain sequencing project: providing services to taxonomists for standard genome sequencing and annotation.</title>
        <authorList>
            <consortium name="The Broad Institute Genomics Platform"/>
            <consortium name="The Broad Institute Genome Sequencing Center for Infectious Disease"/>
            <person name="Wu L."/>
            <person name="Ma J."/>
        </authorList>
    </citation>
    <scope>NUCLEOTIDE SEQUENCE [LARGE SCALE GENOMIC DNA]</scope>
    <source>
        <strain evidence="2 3">JCM 4531</strain>
    </source>
</reference>
<sequence length="105" mass="11297">MNDSGGSCGTRSGFPFSADPFEEEADGTPSAGPLSAGELQAERPMARSATKQNRRARMNSLSTRSEATLPLMIKPQHVTTRSRSVEVLGHWPKVDELAARPDSRG</sequence>
<dbReference type="EMBL" id="BAAASK010000043">
    <property type="protein sequence ID" value="GAA2703719.1"/>
    <property type="molecule type" value="Genomic_DNA"/>
</dbReference>
<evidence type="ECO:0000256" key="1">
    <source>
        <dbReference type="SAM" id="MobiDB-lite"/>
    </source>
</evidence>
<keyword evidence="3" id="KW-1185">Reference proteome</keyword>
<dbReference type="Proteomes" id="UP001499989">
    <property type="component" value="Unassembled WGS sequence"/>
</dbReference>
<evidence type="ECO:0000313" key="2">
    <source>
        <dbReference type="EMBL" id="GAA2703719.1"/>
    </source>
</evidence>
<comment type="caution">
    <text evidence="2">The sequence shown here is derived from an EMBL/GenBank/DDBJ whole genome shotgun (WGS) entry which is preliminary data.</text>
</comment>
<organism evidence="2 3">
    <name type="scientific">Streptomyces violaceolatus</name>
    <dbReference type="NCBI Taxonomy" id="67378"/>
    <lineage>
        <taxon>Bacteria</taxon>
        <taxon>Bacillati</taxon>
        <taxon>Actinomycetota</taxon>
        <taxon>Actinomycetes</taxon>
        <taxon>Kitasatosporales</taxon>
        <taxon>Streptomycetaceae</taxon>
        <taxon>Streptomyces</taxon>
        <taxon>Streptomyces violaceoruber group</taxon>
    </lineage>
</organism>
<evidence type="ECO:0000313" key="3">
    <source>
        <dbReference type="Proteomes" id="UP001499989"/>
    </source>
</evidence>